<keyword evidence="3" id="KW-1185">Reference proteome</keyword>
<protein>
    <submittedName>
        <fullName evidence="2">Uncharacterized protein</fullName>
    </submittedName>
</protein>
<feature type="region of interest" description="Disordered" evidence="1">
    <location>
        <begin position="40"/>
        <end position="64"/>
    </location>
</feature>
<dbReference type="Proteomes" id="UP000618795">
    <property type="component" value="Unassembled WGS sequence"/>
</dbReference>
<gene>
    <name evidence="2" type="ORF">GCM10010260_54580</name>
</gene>
<accession>A0A918IF32</accession>
<evidence type="ECO:0000313" key="3">
    <source>
        <dbReference type="Proteomes" id="UP000618795"/>
    </source>
</evidence>
<sequence>MFWRSIRITVDCPIRAGVWSRALRSRRVFEDTTALSRKEFRTSRPGEAAETTVRSGPVGGNVKTCGKDMRESRPGMIFDGAPIGSVTILRRRDHEPPPGGGPVPGCVVDRV</sequence>
<reference evidence="2" key="2">
    <citation type="submission" date="2020-09" db="EMBL/GenBank/DDBJ databases">
        <authorList>
            <person name="Sun Q."/>
            <person name="Ohkuma M."/>
        </authorList>
    </citation>
    <scope>NUCLEOTIDE SEQUENCE</scope>
    <source>
        <strain evidence="2">JCM 4369</strain>
    </source>
</reference>
<organism evidence="2 3">
    <name type="scientific">Streptomyces filipinensis</name>
    <dbReference type="NCBI Taxonomy" id="66887"/>
    <lineage>
        <taxon>Bacteria</taxon>
        <taxon>Bacillati</taxon>
        <taxon>Actinomycetota</taxon>
        <taxon>Actinomycetes</taxon>
        <taxon>Kitasatosporales</taxon>
        <taxon>Streptomycetaceae</taxon>
        <taxon>Streptomyces</taxon>
    </lineage>
</organism>
<comment type="caution">
    <text evidence="2">The sequence shown here is derived from an EMBL/GenBank/DDBJ whole genome shotgun (WGS) entry which is preliminary data.</text>
</comment>
<dbReference type="EMBL" id="BMTD01000013">
    <property type="protein sequence ID" value="GGV09358.1"/>
    <property type="molecule type" value="Genomic_DNA"/>
</dbReference>
<dbReference type="AlphaFoldDB" id="A0A918IF32"/>
<reference evidence="2" key="1">
    <citation type="journal article" date="2014" name="Int. J. Syst. Evol. Microbiol.">
        <title>Complete genome sequence of Corynebacterium casei LMG S-19264T (=DSM 44701T), isolated from a smear-ripened cheese.</title>
        <authorList>
            <consortium name="US DOE Joint Genome Institute (JGI-PGF)"/>
            <person name="Walter F."/>
            <person name="Albersmeier A."/>
            <person name="Kalinowski J."/>
            <person name="Ruckert C."/>
        </authorList>
    </citation>
    <scope>NUCLEOTIDE SEQUENCE</scope>
    <source>
        <strain evidence="2">JCM 4369</strain>
    </source>
</reference>
<name>A0A918IF32_9ACTN</name>
<evidence type="ECO:0000313" key="2">
    <source>
        <dbReference type="EMBL" id="GGV09358.1"/>
    </source>
</evidence>
<proteinExistence type="predicted"/>
<feature type="region of interest" description="Disordered" evidence="1">
    <location>
        <begin position="90"/>
        <end position="111"/>
    </location>
</feature>
<evidence type="ECO:0000256" key="1">
    <source>
        <dbReference type="SAM" id="MobiDB-lite"/>
    </source>
</evidence>